<evidence type="ECO:0000256" key="10">
    <source>
        <dbReference type="ARBA" id="ARBA00023235"/>
    </source>
</evidence>
<keyword evidence="19" id="KW-1185">Reference proteome</keyword>
<dbReference type="EC" id="5.6.2.4" evidence="12"/>
<dbReference type="Gene3D" id="1.10.486.10">
    <property type="entry name" value="PCRA, domain 4"/>
    <property type="match status" value="1"/>
</dbReference>
<feature type="domain" description="UvrD-like helicase ATP-binding" evidence="16">
    <location>
        <begin position="2"/>
        <end position="475"/>
    </location>
</feature>
<proteinExistence type="predicted"/>
<feature type="domain" description="UvrD-like helicase C-terminal" evidence="17">
    <location>
        <begin position="491"/>
        <end position="775"/>
    </location>
</feature>
<dbReference type="InterPro" id="IPR014151">
    <property type="entry name" value="DNA_helicase_AddA"/>
</dbReference>
<dbReference type="PROSITE" id="PS51217">
    <property type="entry name" value="UVRD_HELICASE_CTER"/>
    <property type="match status" value="1"/>
</dbReference>
<evidence type="ECO:0000256" key="12">
    <source>
        <dbReference type="ARBA" id="ARBA00034808"/>
    </source>
</evidence>
<dbReference type="Pfam" id="PF13361">
    <property type="entry name" value="UvrD_C"/>
    <property type="match status" value="1"/>
</dbReference>
<keyword evidence="2 15" id="KW-0547">Nucleotide-binding</keyword>
<reference evidence="18 19" key="1">
    <citation type="submission" date="2017-01" db="EMBL/GenBank/DDBJ databases">
        <title>The complete genome sequence of a sulfur-oxidizing marine bacterium Thioclava sp. 25B10_4T.</title>
        <authorList>
            <person name="Liu Y."/>
            <person name="Lai Q."/>
            <person name="Shao Z."/>
        </authorList>
    </citation>
    <scope>NUCLEOTIDE SEQUENCE [LARGE SCALE GENOMIC DNA]</scope>
    <source>
        <strain evidence="18 19">25B10_4</strain>
    </source>
</reference>
<evidence type="ECO:0000256" key="8">
    <source>
        <dbReference type="ARBA" id="ARBA00023125"/>
    </source>
</evidence>
<evidence type="ECO:0000256" key="7">
    <source>
        <dbReference type="ARBA" id="ARBA00022840"/>
    </source>
</evidence>
<keyword evidence="10" id="KW-0413">Isomerase</keyword>
<dbReference type="InterPro" id="IPR011604">
    <property type="entry name" value="PDDEXK-like_dom_sf"/>
</dbReference>
<dbReference type="RefSeq" id="WP_075776674.1">
    <property type="nucleotide sequence ID" value="NZ_CP019437.1"/>
</dbReference>
<dbReference type="Gene3D" id="3.90.320.10">
    <property type="match status" value="1"/>
</dbReference>
<evidence type="ECO:0000256" key="11">
    <source>
        <dbReference type="ARBA" id="ARBA00034617"/>
    </source>
</evidence>
<keyword evidence="5 15" id="KW-0347">Helicase</keyword>
<keyword evidence="9" id="KW-0234">DNA repair</keyword>
<keyword evidence="3" id="KW-0227">DNA damage</keyword>
<keyword evidence="6" id="KW-0269">Exonuclease</keyword>
<dbReference type="Pfam" id="PF12705">
    <property type="entry name" value="PDDEXK_1"/>
    <property type="match status" value="1"/>
</dbReference>
<accession>A0ABM6IDI1</accession>
<dbReference type="InterPro" id="IPR038726">
    <property type="entry name" value="PDDEXK_AddAB-type"/>
</dbReference>
<keyword evidence="1" id="KW-0540">Nuclease</keyword>
<dbReference type="PANTHER" id="PTHR11070:SF2">
    <property type="entry name" value="ATP-DEPENDENT DNA HELICASE SRS2"/>
    <property type="match status" value="1"/>
</dbReference>
<gene>
    <name evidence="18" type="ORF">BMG03_02280</name>
</gene>
<evidence type="ECO:0000313" key="19">
    <source>
        <dbReference type="Proteomes" id="UP000185622"/>
    </source>
</evidence>
<feature type="binding site" evidence="15">
    <location>
        <begin position="23"/>
        <end position="30"/>
    </location>
    <ligand>
        <name>ATP</name>
        <dbReference type="ChEBI" id="CHEBI:30616"/>
    </ligand>
</feature>
<evidence type="ECO:0000259" key="16">
    <source>
        <dbReference type="PROSITE" id="PS51198"/>
    </source>
</evidence>
<dbReference type="SUPFAM" id="SSF52980">
    <property type="entry name" value="Restriction endonuclease-like"/>
    <property type="match status" value="1"/>
</dbReference>
<dbReference type="InterPro" id="IPR011335">
    <property type="entry name" value="Restrct_endonuc-II-like"/>
</dbReference>
<evidence type="ECO:0000256" key="6">
    <source>
        <dbReference type="ARBA" id="ARBA00022839"/>
    </source>
</evidence>
<evidence type="ECO:0000256" key="9">
    <source>
        <dbReference type="ARBA" id="ARBA00023204"/>
    </source>
</evidence>
<evidence type="ECO:0000256" key="3">
    <source>
        <dbReference type="ARBA" id="ARBA00022763"/>
    </source>
</evidence>
<dbReference type="InterPro" id="IPR027417">
    <property type="entry name" value="P-loop_NTPase"/>
</dbReference>
<evidence type="ECO:0000256" key="14">
    <source>
        <dbReference type="ARBA" id="ARBA00048988"/>
    </source>
</evidence>
<keyword evidence="7 15" id="KW-0067">ATP-binding</keyword>
<dbReference type="InterPro" id="IPR014016">
    <property type="entry name" value="UvrD-like_ATP-bd"/>
</dbReference>
<evidence type="ECO:0000256" key="5">
    <source>
        <dbReference type="ARBA" id="ARBA00022806"/>
    </source>
</evidence>
<keyword evidence="4 15" id="KW-0378">Hydrolase</keyword>
<sequence length="1129" mass="123177">MTHPASLRQHQASQPDSSVWLAANAGSGKTKVLTDRVARMLLAGTEPQRILCLTYTKAAAAEMQNRLLGLLGGWAMMDEAKLREKLRALGADEALSAEDLAKARRLFAKAIETPGGLKIQTIHAFCAGLLRRFPLEAKVSPGFSEMDDRAGELMREDILEEIATGPDCDRLDALLGVYSGEDLTSLAADISRNRVGFAGDLGLPDLLEAYDLPRDMTEEALLSAVFDDGDLKMIGDVAPAFLASSKNDQRVGAGLAAARTRDLDAVQALEDVLCVKKPKEGPAYQPKLDKVATKALAKSLGDGTMAALSDLSERVSENRPRRLAFVAAKRAHALHRFAQVFLPRLDGYKAARGWLDFDDLIDRAAALLDEPSVAQWVLFRLDGGIDHILVDEAQDTSPRQWRVIERIAEEFTSGEGAHEGERTLFVVGDRKQSIYSFQGADLQQFEEMRAHFARKFADIGRSLAPLELEHSFRSSAAVLRSVDLAFARGAEQGLGGAPSHIAFHEALPGRVDLWPAIESVKTDDEDDWESPVDLTSAESAISQLSRMIAAEISAMIAQGVQIPDHEAPGGARPVHEGDFLILVRRRSELFSEIIRACKSIGLAVAGADRLKLGAELAVRDIRSLLSFLATPEDDLSLAEALRSPLLNWSEQELYQLAQPRKGYLWEALRRGEMRPDTQEMLKDLRDHSDFLRPFELIERLLTRHGGRERLLARLGPEAEDGIDELISQALAFERNEVPSLTGFLGWLDADDVQVKRQLDGAGRAIRVMTVHGSKGLEAPIVILPDTAKKKEPNPPKILRLDNGVAGLRQPAPDAPEAQLSAAGKETTARAEEAQRLLYVAMTRAEKWLIVAAAGEVGEGDETWYSRMKSGLEAAGTEDVTGLSKPLQELGEFPRHATGAWPENAAAPAAAEEVTRLDLPAWSLTPAAAIEPPPRPLSPSDLGGAKALFGDGETMDEDEALRHGRNLHRLLEHLPERPRDQWEDLAELLLSEGEDALLPGEIEPVLAEATRVLEAPGMAAWLGPDCLAEVEITAALEEFGGQRIHGFLDRLRIDAEGVHILDYKSNRIVPPSPDQVPDGIVRQMAAYRAALRQIHPGRTITCAILWTQDGTIMPLADAQLDGSLRTPTVS</sequence>
<dbReference type="GO" id="GO:0004386">
    <property type="term" value="F:helicase activity"/>
    <property type="evidence" value="ECO:0007669"/>
    <property type="project" value="UniProtKB-KW"/>
</dbReference>
<evidence type="ECO:0000256" key="2">
    <source>
        <dbReference type="ARBA" id="ARBA00022741"/>
    </source>
</evidence>
<evidence type="ECO:0000256" key="1">
    <source>
        <dbReference type="ARBA" id="ARBA00022722"/>
    </source>
</evidence>
<evidence type="ECO:0000313" key="18">
    <source>
        <dbReference type="EMBL" id="AQS46763.1"/>
    </source>
</evidence>
<keyword evidence="8" id="KW-0238">DNA-binding</keyword>
<protein>
    <recommendedName>
        <fullName evidence="12">DNA 3'-5' helicase</fullName>
        <ecNumber evidence="12">5.6.2.4</ecNumber>
    </recommendedName>
    <alternativeName>
        <fullName evidence="13">DNA 3'-5' helicase II</fullName>
    </alternativeName>
</protein>
<comment type="catalytic activity">
    <reaction evidence="11">
        <text>Couples ATP hydrolysis with the unwinding of duplex DNA by translocating in the 3'-5' direction.</text>
        <dbReference type="EC" id="5.6.2.4"/>
    </reaction>
</comment>
<evidence type="ECO:0000256" key="13">
    <source>
        <dbReference type="ARBA" id="ARBA00034923"/>
    </source>
</evidence>
<comment type="catalytic activity">
    <reaction evidence="14">
        <text>ATP + H2O = ADP + phosphate + H(+)</text>
        <dbReference type="Rhea" id="RHEA:13065"/>
        <dbReference type="ChEBI" id="CHEBI:15377"/>
        <dbReference type="ChEBI" id="CHEBI:15378"/>
        <dbReference type="ChEBI" id="CHEBI:30616"/>
        <dbReference type="ChEBI" id="CHEBI:43474"/>
        <dbReference type="ChEBI" id="CHEBI:456216"/>
        <dbReference type="EC" id="5.6.2.4"/>
    </reaction>
</comment>
<dbReference type="Gene3D" id="3.40.50.300">
    <property type="entry name" value="P-loop containing nucleotide triphosphate hydrolases"/>
    <property type="match status" value="4"/>
</dbReference>
<dbReference type="InterPro" id="IPR000212">
    <property type="entry name" value="DNA_helicase_UvrD/REP"/>
</dbReference>
<name>A0ABM6IDI1_9RHOB</name>
<dbReference type="NCBIfam" id="TIGR02784">
    <property type="entry name" value="addA_alphas"/>
    <property type="match status" value="1"/>
</dbReference>
<dbReference type="InterPro" id="IPR014017">
    <property type="entry name" value="DNA_helicase_UvrD-like_C"/>
</dbReference>
<dbReference type="SUPFAM" id="SSF52540">
    <property type="entry name" value="P-loop containing nucleoside triphosphate hydrolases"/>
    <property type="match status" value="1"/>
</dbReference>
<dbReference type="Proteomes" id="UP000185622">
    <property type="component" value="Chromosome"/>
</dbReference>
<dbReference type="PROSITE" id="PS51198">
    <property type="entry name" value="UVRD_HELICASE_ATP_BIND"/>
    <property type="match status" value="1"/>
</dbReference>
<dbReference type="EMBL" id="CP019437">
    <property type="protein sequence ID" value="AQS46763.1"/>
    <property type="molecule type" value="Genomic_DNA"/>
</dbReference>
<dbReference type="Pfam" id="PF00580">
    <property type="entry name" value="UvrD-helicase"/>
    <property type="match status" value="1"/>
</dbReference>
<evidence type="ECO:0000256" key="15">
    <source>
        <dbReference type="PROSITE-ProRule" id="PRU00560"/>
    </source>
</evidence>
<evidence type="ECO:0000256" key="4">
    <source>
        <dbReference type="ARBA" id="ARBA00022801"/>
    </source>
</evidence>
<evidence type="ECO:0000259" key="17">
    <source>
        <dbReference type="PROSITE" id="PS51217"/>
    </source>
</evidence>
<dbReference type="PANTHER" id="PTHR11070">
    <property type="entry name" value="UVRD / RECB / PCRA DNA HELICASE FAMILY MEMBER"/>
    <property type="match status" value="1"/>
</dbReference>
<organism evidence="18 19">
    <name type="scientific">Thioclava nitratireducens</name>
    <dbReference type="NCBI Taxonomy" id="1915078"/>
    <lineage>
        <taxon>Bacteria</taxon>
        <taxon>Pseudomonadati</taxon>
        <taxon>Pseudomonadota</taxon>
        <taxon>Alphaproteobacteria</taxon>
        <taxon>Rhodobacterales</taxon>
        <taxon>Paracoccaceae</taxon>
        <taxon>Thioclava</taxon>
    </lineage>
</organism>